<accession>A0AAN9URA4</accession>
<evidence type="ECO:0000256" key="1">
    <source>
        <dbReference type="SAM" id="MobiDB-lite"/>
    </source>
</evidence>
<keyword evidence="3" id="KW-1185">Reference proteome</keyword>
<protein>
    <submittedName>
        <fullName evidence="2">Uncharacterized protein</fullName>
    </submittedName>
</protein>
<reference evidence="2 3" key="1">
    <citation type="submission" date="2024-02" db="EMBL/GenBank/DDBJ databases">
        <title>De novo assembly and annotation of 12 fungi associated with fruit tree decline syndrome in Ontario, Canada.</title>
        <authorList>
            <person name="Sulman M."/>
            <person name="Ellouze W."/>
            <person name="Ilyukhin E."/>
        </authorList>
    </citation>
    <scope>NUCLEOTIDE SEQUENCE [LARGE SCALE GENOMIC DNA]</scope>
    <source>
        <strain evidence="2 3">M11/M66-122</strain>
    </source>
</reference>
<gene>
    <name evidence="2" type="ORF">SLS62_008657</name>
</gene>
<comment type="caution">
    <text evidence="2">The sequence shown here is derived from an EMBL/GenBank/DDBJ whole genome shotgun (WGS) entry which is preliminary data.</text>
</comment>
<feature type="region of interest" description="Disordered" evidence="1">
    <location>
        <begin position="19"/>
        <end position="64"/>
    </location>
</feature>
<sequence length="425" mass="46630">MAVSLDAPLRSPTELANMLRGNQPGVQATAGPSKHDAKLQGDDGGGDDDDADTDDDPAGEPLRRMSVKSLTNLASYLNPMQKPAQKLLSKAQLAPIMTNPYAQEMLSSYQPQDSMGEQRSLPLNGSRHTRSDPVAMGDLLQSARAGESSGRNRPLRIPPGFDFPPQRGSMGPGYQAVRDSTPGALPRGAGVPQPLTAGPPGQRHYRASALESMDAMPNNFRRSQDINEEALMPNPYNAHIQHHHPQYSLDAESSAAFENDGLSSIREMLAQGNGKGRATIRSKVVDTLPAEDVSDLYPEGLPANFGINTMLLPRDWAQDYPLDQTHERRRATNITEHMSRTLRHFYSGADMFDKTIDEAIEDRNRRAFHQTLGVIGGERKKAKINPELRIKDAAAIPTHEHAEPLLNMAFQTFLNFQDTQSNDSL</sequence>
<proteinExistence type="predicted"/>
<feature type="region of interest" description="Disordered" evidence="1">
    <location>
        <begin position="109"/>
        <end position="173"/>
    </location>
</feature>
<dbReference type="Proteomes" id="UP001320420">
    <property type="component" value="Unassembled WGS sequence"/>
</dbReference>
<feature type="compositionally biased region" description="Polar residues" evidence="1">
    <location>
        <begin position="109"/>
        <end position="123"/>
    </location>
</feature>
<feature type="compositionally biased region" description="Acidic residues" evidence="1">
    <location>
        <begin position="44"/>
        <end position="58"/>
    </location>
</feature>
<dbReference type="EMBL" id="JAKJXP020000082">
    <property type="protein sequence ID" value="KAK7748394.1"/>
    <property type="molecule type" value="Genomic_DNA"/>
</dbReference>
<organism evidence="2 3">
    <name type="scientific">Diatrype stigma</name>
    <dbReference type="NCBI Taxonomy" id="117547"/>
    <lineage>
        <taxon>Eukaryota</taxon>
        <taxon>Fungi</taxon>
        <taxon>Dikarya</taxon>
        <taxon>Ascomycota</taxon>
        <taxon>Pezizomycotina</taxon>
        <taxon>Sordariomycetes</taxon>
        <taxon>Xylariomycetidae</taxon>
        <taxon>Xylariales</taxon>
        <taxon>Diatrypaceae</taxon>
        <taxon>Diatrype</taxon>
    </lineage>
</organism>
<name>A0AAN9URA4_9PEZI</name>
<evidence type="ECO:0000313" key="3">
    <source>
        <dbReference type="Proteomes" id="UP001320420"/>
    </source>
</evidence>
<dbReference type="AlphaFoldDB" id="A0AAN9URA4"/>
<evidence type="ECO:0000313" key="2">
    <source>
        <dbReference type="EMBL" id="KAK7748394.1"/>
    </source>
</evidence>